<dbReference type="EMBL" id="SMAP01000001">
    <property type="protein sequence ID" value="TCT25898.1"/>
    <property type="molecule type" value="Genomic_DNA"/>
</dbReference>
<dbReference type="AlphaFoldDB" id="A0A4R3N937"/>
<organism evidence="1 2">
    <name type="scientific">Thermomonas haemolytica</name>
    <dbReference type="NCBI Taxonomy" id="141949"/>
    <lineage>
        <taxon>Bacteria</taxon>
        <taxon>Pseudomonadati</taxon>
        <taxon>Pseudomonadota</taxon>
        <taxon>Gammaproteobacteria</taxon>
        <taxon>Lysobacterales</taxon>
        <taxon>Lysobacteraceae</taxon>
        <taxon>Thermomonas</taxon>
    </lineage>
</organism>
<dbReference type="InterPro" id="IPR014915">
    <property type="entry name" value="Phage_TLS_TfmB"/>
</dbReference>
<protein>
    <submittedName>
        <fullName evidence="1">Uncharacterized protein DUF1799</fullName>
    </submittedName>
</protein>
<comment type="caution">
    <text evidence="1">The sequence shown here is derived from an EMBL/GenBank/DDBJ whole genome shotgun (WGS) entry which is preliminary data.</text>
</comment>
<gene>
    <name evidence="1" type="ORF">EDC34_101224</name>
</gene>
<accession>A0A4R3N937</accession>
<evidence type="ECO:0000313" key="1">
    <source>
        <dbReference type="EMBL" id="TCT25898.1"/>
    </source>
</evidence>
<name>A0A4R3N937_9GAMM</name>
<keyword evidence="2" id="KW-1185">Reference proteome</keyword>
<dbReference type="Proteomes" id="UP000295414">
    <property type="component" value="Unassembled WGS sequence"/>
</dbReference>
<evidence type="ECO:0000313" key="2">
    <source>
        <dbReference type="Proteomes" id="UP000295414"/>
    </source>
</evidence>
<reference evidence="1 2" key="1">
    <citation type="submission" date="2019-03" db="EMBL/GenBank/DDBJ databases">
        <title>Genomic Encyclopedia of Type Strains, Phase IV (KMG-IV): sequencing the most valuable type-strain genomes for metagenomic binning, comparative biology and taxonomic classification.</title>
        <authorList>
            <person name="Goeker M."/>
        </authorList>
    </citation>
    <scope>NUCLEOTIDE SEQUENCE [LARGE SCALE GENOMIC DNA]</scope>
    <source>
        <strain evidence="1 2">DSM 13605</strain>
    </source>
</reference>
<sequence>MPSVEVFLACATQWRLDAAGNPLGMDYPALEAVMRMLGTADVRQTFADVQVMEAEVLRVFSAAGGAK</sequence>
<dbReference type="OrthoDB" id="6169380at2"/>
<dbReference type="Pfam" id="PF08809">
    <property type="entry name" value="DUF1799"/>
    <property type="match status" value="1"/>
</dbReference>
<proteinExistence type="predicted"/>